<keyword evidence="5" id="KW-1185">Reference proteome</keyword>
<dbReference type="CDD" id="cd04301">
    <property type="entry name" value="NAT_SF"/>
    <property type="match status" value="1"/>
</dbReference>
<dbReference type="GO" id="GO:0016747">
    <property type="term" value="F:acyltransferase activity, transferring groups other than amino-acyl groups"/>
    <property type="evidence" value="ECO:0007669"/>
    <property type="project" value="InterPro"/>
</dbReference>
<dbReference type="AlphaFoldDB" id="A0A9Y2ESP5"/>
<dbReference type="KEGG" id="sgbi:P3F81_12005"/>
<reference evidence="4" key="1">
    <citation type="submission" date="2023-03" db="EMBL/GenBank/DDBJ databases">
        <title>Selenobaculum gbiensis gen. nov. sp. nov., a new bacterium isolated from the gut microbiota of IBD patient.</title>
        <authorList>
            <person name="Yeo S."/>
            <person name="Park H."/>
            <person name="Huh C.S."/>
        </authorList>
    </citation>
    <scope>NUCLEOTIDE SEQUENCE</scope>
    <source>
        <strain evidence="4">ICN-92133</strain>
    </source>
</reference>
<feature type="domain" description="N-acetyltransferase" evidence="3">
    <location>
        <begin position="4"/>
        <end position="150"/>
    </location>
</feature>
<evidence type="ECO:0000259" key="3">
    <source>
        <dbReference type="PROSITE" id="PS51186"/>
    </source>
</evidence>
<evidence type="ECO:0000313" key="4">
    <source>
        <dbReference type="EMBL" id="WIW70591.1"/>
    </source>
</evidence>
<evidence type="ECO:0000313" key="5">
    <source>
        <dbReference type="Proteomes" id="UP001243623"/>
    </source>
</evidence>
<accession>A0A9Y2ESP5</accession>
<dbReference type="SUPFAM" id="SSF55729">
    <property type="entry name" value="Acyl-CoA N-acyltransferases (Nat)"/>
    <property type="match status" value="1"/>
</dbReference>
<dbReference type="PROSITE" id="PS51186">
    <property type="entry name" value="GNAT"/>
    <property type="match status" value="1"/>
</dbReference>
<sequence>MNEYHLKEVKKRDEKLVCELLQVWQKSVEATHLFLTEKDVYELIPYVKMGIMGIETLIIVQSQDTKVVGFMGIEKEKIEMLFLHPDFFRRGIGTGLVNYAIRKCKVTSVDVNEQNPQAYEFYLSVGFKVESRSELDEQGRAFPILHLKLEEQSC</sequence>
<gene>
    <name evidence="4" type="ORF">P3F81_12005</name>
</gene>
<dbReference type="InterPro" id="IPR016181">
    <property type="entry name" value="Acyl_CoA_acyltransferase"/>
</dbReference>
<proteinExistence type="predicted"/>
<dbReference type="RefSeq" id="WP_147669543.1">
    <property type="nucleotide sequence ID" value="NZ_CP120678.1"/>
</dbReference>
<protein>
    <submittedName>
        <fullName evidence="4">GNAT family N-acetyltransferase</fullName>
        <ecNumber evidence="4">2.3.1.-</ecNumber>
    </submittedName>
</protein>
<dbReference type="Gene3D" id="3.40.630.30">
    <property type="match status" value="1"/>
</dbReference>
<organism evidence="4 5">
    <name type="scientific">Selenobaculum gibii</name>
    <dbReference type="NCBI Taxonomy" id="3054208"/>
    <lineage>
        <taxon>Bacteria</taxon>
        <taxon>Bacillati</taxon>
        <taxon>Bacillota</taxon>
        <taxon>Negativicutes</taxon>
        <taxon>Selenomonadales</taxon>
        <taxon>Selenomonadaceae</taxon>
        <taxon>Selenobaculum</taxon>
    </lineage>
</organism>
<keyword evidence="1 4" id="KW-0808">Transferase</keyword>
<dbReference type="EMBL" id="CP120678">
    <property type="protein sequence ID" value="WIW70591.1"/>
    <property type="molecule type" value="Genomic_DNA"/>
</dbReference>
<dbReference type="PANTHER" id="PTHR43800:SF1">
    <property type="entry name" value="PEPTIDYL-LYSINE N-ACETYLTRANSFERASE YJAB"/>
    <property type="match status" value="1"/>
</dbReference>
<dbReference type="PANTHER" id="PTHR43800">
    <property type="entry name" value="PEPTIDYL-LYSINE N-ACETYLTRANSFERASE YJAB"/>
    <property type="match status" value="1"/>
</dbReference>
<dbReference type="InterPro" id="IPR000182">
    <property type="entry name" value="GNAT_dom"/>
</dbReference>
<dbReference type="EC" id="2.3.1.-" evidence="4"/>
<dbReference type="Proteomes" id="UP001243623">
    <property type="component" value="Chromosome"/>
</dbReference>
<name>A0A9Y2ESP5_9FIRM</name>
<keyword evidence="2 4" id="KW-0012">Acyltransferase</keyword>
<dbReference type="Pfam" id="PF13673">
    <property type="entry name" value="Acetyltransf_10"/>
    <property type="match status" value="1"/>
</dbReference>
<evidence type="ECO:0000256" key="2">
    <source>
        <dbReference type="ARBA" id="ARBA00023315"/>
    </source>
</evidence>
<evidence type="ECO:0000256" key="1">
    <source>
        <dbReference type="ARBA" id="ARBA00022679"/>
    </source>
</evidence>